<dbReference type="FunFam" id="3.30.200.20:FF:000088">
    <property type="entry name" value="Casein kinase II subunit alpha"/>
    <property type="match status" value="1"/>
</dbReference>
<evidence type="ECO:0000313" key="11">
    <source>
        <dbReference type="Ensembl" id="ENSOMYP00000093091.2"/>
    </source>
</evidence>
<keyword evidence="3" id="KW-0808">Transferase</keyword>
<dbReference type="InterPro" id="IPR017441">
    <property type="entry name" value="Protein_kinase_ATP_BS"/>
</dbReference>
<proteinExistence type="inferred from homology"/>
<evidence type="ECO:0000313" key="12">
    <source>
        <dbReference type="Proteomes" id="UP000694395"/>
    </source>
</evidence>
<dbReference type="PROSITE" id="PS50011">
    <property type="entry name" value="PROTEIN_KINASE_DOM"/>
    <property type="match status" value="1"/>
</dbReference>
<dbReference type="PROSITE" id="PS00108">
    <property type="entry name" value="PROTEIN_KINASE_ST"/>
    <property type="match status" value="1"/>
</dbReference>
<evidence type="ECO:0000256" key="1">
    <source>
        <dbReference type="ARBA" id="ARBA00012513"/>
    </source>
</evidence>
<dbReference type="InterPro" id="IPR008271">
    <property type="entry name" value="Ser/Thr_kinase_AS"/>
</dbReference>
<protein>
    <recommendedName>
        <fullName evidence="1">non-specific serine/threonine protein kinase</fullName>
        <ecNumber evidence="1">2.7.11.1</ecNumber>
    </recommendedName>
</protein>
<dbReference type="GO" id="GO:0051726">
    <property type="term" value="P:regulation of cell cycle"/>
    <property type="evidence" value="ECO:0007669"/>
    <property type="project" value="TreeGrafter"/>
</dbReference>
<evidence type="ECO:0000256" key="4">
    <source>
        <dbReference type="ARBA" id="ARBA00022741"/>
    </source>
</evidence>
<dbReference type="GO" id="GO:0005829">
    <property type="term" value="C:cytosol"/>
    <property type="evidence" value="ECO:0007669"/>
    <property type="project" value="TreeGrafter"/>
</dbReference>
<dbReference type="InterPro" id="IPR000719">
    <property type="entry name" value="Prot_kinase_dom"/>
</dbReference>
<accession>A0A8C7UH64</accession>
<dbReference type="CDD" id="cd14132">
    <property type="entry name" value="STKc_CK2_alpha"/>
    <property type="match status" value="1"/>
</dbReference>
<reference evidence="11" key="1">
    <citation type="submission" date="2020-07" db="EMBL/GenBank/DDBJ databases">
        <title>A long reads based de novo assembly of the rainbow trout Arlee double haploid line genome.</title>
        <authorList>
            <person name="Gao G."/>
            <person name="Palti Y."/>
        </authorList>
    </citation>
    <scope>NUCLEOTIDE SEQUENCE [LARGE SCALE GENOMIC DNA]</scope>
</reference>
<evidence type="ECO:0000256" key="6">
    <source>
        <dbReference type="ARBA" id="ARBA00022840"/>
    </source>
</evidence>
<dbReference type="SMART" id="SM00220">
    <property type="entry name" value="S_TKc"/>
    <property type="match status" value="1"/>
</dbReference>
<keyword evidence="4 7" id="KW-0547">Nucleotide-binding</keyword>
<feature type="domain" description="Protein kinase" evidence="10">
    <location>
        <begin position="39"/>
        <end position="324"/>
    </location>
</feature>
<feature type="region of interest" description="Disordered" evidence="9">
    <location>
        <begin position="436"/>
        <end position="456"/>
    </location>
</feature>
<dbReference type="Pfam" id="PF00069">
    <property type="entry name" value="Pkinase"/>
    <property type="match status" value="1"/>
</dbReference>
<dbReference type="InterPro" id="IPR045216">
    <property type="entry name" value="CK2_alpha"/>
</dbReference>
<feature type="compositionally biased region" description="Basic and acidic residues" evidence="9">
    <location>
        <begin position="439"/>
        <end position="455"/>
    </location>
</feature>
<dbReference type="GO" id="GO:0005956">
    <property type="term" value="C:protein kinase CK2 complex"/>
    <property type="evidence" value="ECO:0007669"/>
    <property type="project" value="TreeGrafter"/>
</dbReference>
<evidence type="ECO:0000256" key="5">
    <source>
        <dbReference type="ARBA" id="ARBA00022777"/>
    </source>
</evidence>
<evidence type="ECO:0000256" key="2">
    <source>
        <dbReference type="ARBA" id="ARBA00022527"/>
    </source>
</evidence>
<dbReference type="Ensembl" id="ENSOMYT00000101250.2">
    <property type="protein sequence ID" value="ENSOMYP00000093091.2"/>
    <property type="gene ID" value="ENSOMYG00000041949.2"/>
</dbReference>
<dbReference type="PROSITE" id="PS00107">
    <property type="entry name" value="PROTEIN_KINASE_ATP"/>
    <property type="match status" value="1"/>
</dbReference>
<dbReference type="AlphaFoldDB" id="A0A8C7UH64"/>
<dbReference type="PANTHER" id="PTHR24054:SF16">
    <property type="entry name" value="CASEIN KINASE II SUBUNIT ALPHA-RELATED"/>
    <property type="match status" value="1"/>
</dbReference>
<evidence type="ECO:0000256" key="9">
    <source>
        <dbReference type="SAM" id="MobiDB-lite"/>
    </source>
</evidence>
<evidence type="ECO:0000256" key="8">
    <source>
        <dbReference type="RuleBase" id="RU000304"/>
    </source>
</evidence>
<keyword evidence="5" id="KW-0418">Kinase</keyword>
<dbReference type="GeneTree" id="ENSGT00390000004215"/>
<dbReference type="EC" id="2.7.11.1" evidence="1"/>
<dbReference type="GO" id="GO:0005524">
    <property type="term" value="F:ATP binding"/>
    <property type="evidence" value="ECO:0007669"/>
    <property type="project" value="UniProtKB-UniRule"/>
</dbReference>
<feature type="binding site" evidence="7">
    <location>
        <position position="68"/>
    </location>
    <ligand>
        <name>ATP</name>
        <dbReference type="ChEBI" id="CHEBI:30616"/>
    </ligand>
</feature>
<dbReference type="SUPFAM" id="SSF56112">
    <property type="entry name" value="Protein kinase-like (PK-like)"/>
    <property type="match status" value="2"/>
</dbReference>
<keyword evidence="6 7" id="KW-0067">ATP-binding</keyword>
<name>A0A8C7UH64_ONCMY</name>
<comment type="similarity">
    <text evidence="8">Belongs to the protein kinase superfamily.</text>
</comment>
<keyword evidence="2 8" id="KW-0723">Serine/threonine-protein kinase</keyword>
<dbReference type="GO" id="GO:0005634">
    <property type="term" value="C:nucleus"/>
    <property type="evidence" value="ECO:0007669"/>
    <property type="project" value="TreeGrafter"/>
</dbReference>
<reference evidence="11" key="2">
    <citation type="submission" date="2025-08" db="UniProtKB">
        <authorList>
            <consortium name="Ensembl"/>
        </authorList>
    </citation>
    <scope>IDENTIFICATION</scope>
</reference>
<organism evidence="11 12">
    <name type="scientific">Oncorhynchus mykiss</name>
    <name type="common">Rainbow trout</name>
    <name type="synonym">Salmo gairdneri</name>
    <dbReference type="NCBI Taxonomy" id="8022"/>
    <lineage>
        <taxon>Eukaryota</taxon>
        <taxon>Metazoa</taxon>
        <taxon>Chordata</taxon>
        <taxon>Craniata</taxon>
        <taxon>Vertebrata</taxon>
        <taxon>Euteleostomi</taxon>
        <taxon>Actinopterygii</taxon>
        <taxon>Neopterygii</taxon>
        <taxon>Teleostei</taxon>
        <taxon>Protacanthopterygii</taxon>
        <taxon>Salmoniformes</taxon>
        <taxon>Salmonidae</taxon>
        <taxon>Salmoninae</taxon>
        <taxon>Oncorhynchus</taxon>
    </lineage>
</organism>
<dbReference type="Gene3D" id="1.10.510.10">
    <property type="entry name" value="Transferase(Phosphotransferase) domain 1"/>
    <property type="match status" value="2"/>
</dbReference>
<dbReference type="InterPro" id="IPR011009">
    <property type="entry name" value="Kinase-like_dom_sf"/>
</dbReference>
<evidence type="ECO:0000256" key="7">
    <source>
        <dbReference type="PROSITE-ProRule" id="PRU10141"/>
    </source>
</evidence>
<dbReference type="PROSITE" id="PS00109">
    <property type="entry name" value="PROTEIN_KINASE_TYR"/>
    <property type="match status" value="1"/>
</dbReference>
<evidence type="ECO:0000259" key="10">
    <source>
        <dbReference type="PROSITE" id="PS50011"/>
    </source>
</evidence>
<evidence type="ECO:0000256" key="3">
    <source>
        <dbReference type="ARBA" id="ARBA00022679"/>
    </source>
</evidence>
<keyword evidence="12" id="KW-1185">Reference proteome</keyword>
<dbReference type="PANTHER" id="PTHR24054">
    <property type="entry name" value="CASEIN KINASE II SUBUNIT ALPHA"/>
    <property type="match status" value="1"/>
</dbReference>
<dbReference type="Proteomes" id="UP000694395">
    <property type="component" value="Chromosome 17"/>
</dbReference>
<dbReference type="InterPro" id="IPR008266">
    <property type="entry name" value="Tyr_kinase_AS"/>
</dbReference>
<dbReference type="FunFam" id="1.10.510.10:FF:000059">
    <property type="entry name" value="Casein kinase II subunit alpha"/>
    <property type="match status" value="1"/>
</dbReference>
<dbReference type="Gene3D" id="3.30.200.20">
    <property type="entry name" value="Phosphorylase Kinase, domain 1"/>
    <property type="match status" value="1"/>
</dbReference>
<reference evidence="11" key="3">
    <citation type="submission" date="2025-09" db="UniProtKB">
        <authorList>
            <consortium name="Ensembl"/>
        </authorList>
    </citation>
    <scope>IDENTIFICATION</scope>
</reference>
<dbReference type="GO" id="GO:0004674">
    <property type="term" value="F:protein serine/threonine kinase activity"/>
    <property type="evidence" value="ECO:0007669"/>
    <property type="project" value="UniProtKB-KW"/>
</dbReference>
<sequence length="469" mass="54588">MPGPVQSRARVYTDVNTHRPREYWDYESHVVEWGNQDDFQLVRKLGRGKYSEVFEAINITNNEKVVVKILKPVKKKKIKREIKILENLRGGPNIISLKDIVKDPVSRTPALVFEHVNNTDFKQLYQTLTDYDIRFYMFEILKALDYCHSMGIMHRDVKPHNVMIDHEHRKLRLIDWGLAEFYHPGQEYNVRVASRYFKGPELLVDYQMYDYSLDMWSLGCMLASMIFRKEPFFHGHDNYDQLVRIAKVLGTEDLYDYIDKYNIELEPRFNDILGRHSRKRWERFVHSENQHLVSPEALDFLDKLLRYDHQARLTAHEAMAHPYYYTVVKDQGRMPGSANPPGGNTAVSTANTVTGISAPVVYFVDYTSHGIFLEDIVGYITVRDHIASTQLSSTQKIPEDRLEQLAKKMGRIQAKMRDEDVVHGDLTTSNMLLKAGESFPEHPPQHRGSVREAAEGLRSFVQEAPRRCQ</sequence>